<dbReference type="STRING" id="1003.SAMN04488541_100624"/>
<dbReference type="OrthoDB" id="9802627at2"/>
<name>A0A1I2D1U3_9BACT</name>
<dbReference type="PRINTS" id="PR00922">
    <property type="entry name" value="DADACBPTASE3"/>
</dbReference>
<evidence type="ECO:0000256" key="2">
    <source>
        <dbReference type="ARBA" id="ARBA00022801"/>
    </source>
</evidence>
<proteinExistence type="inferred from homology"/>
<keyword evidence="4" id="KW-1185">Reference proteome</keyword>
<comment type="similarity">
    <text evidence="1">Belongs to the peptidase S13 family.</text>
</comment>
<dbReference type="InterPro" id="IPR012338">
    <property type="entry name" value="Beta-lactam/transpept-like"/>
</dbReference>
<dbReference type="Gene3D" id="3.40.710.10">
    <property type="entry name" value="DD-peptidase/beta-lactamase superfamily"/>
    <property type="match status" value="2"/>
</dbReference>
<keyword evidence="3" id="KW-0645">Protease</keyword>
<organism evidence="3 4">
    <name type="scientific">Thermoflexibacter ruber</name>
    <dbReference type="NCBI Taxonomy" id="1003"/>
    <lineage>
        <taxon>Bacteria</taxon>
        <taxon>Pseudomonadati</taxon>
        <taxon>Bacteroidota</taxon>
        <taxon>Cytophagia</taxon>
        <taxon>Cytophagales</taxon>
        <taxon>Thermoflexibacteraceae</taxon>
        <taxon>Thermoflexibacter</taxon>
    </lineage>
</organism>
<dbReference type="PANTHER" id="PTHR30023">
    <property type="entry name" value="D-ALANYL-D-ALANINE CARBOXYPEPTIDASE"/>
    <property type="match status" value="1"/>
</dbReference>
<dbReference type="GO" id="GO:0006508">
    <property type="term" value="P:proteolysis"/>
    <property type="evidence" value="ECO:0007669"/>
    <property type="project" value="InterPro"/>
</dbReference>
<dbReference type="SUPFAM" id="SSF56601">
    <property type="entry name" value="beta-lactamase/transpeptidase-like"/>
    <property type="match status" value="1"/>
</dbReference>
<dbReference type="Pfam" id="PF02113">
    <property type="entry name" value="Peptidase_S13"/>
    <property type="match status" value="1"/>
</dbReference>
<evidence type="ECO:0000313" key="4">
    <source>
        <dbReference type="Proteomes" id="UP000199513"/>
    </source>
</evidence>
<keyword evidence="3" id="KW-0121">Carboxypeptidase</keyword>
<protein>
    <submittedName>
        <fullName evidence="3">D-alanyl-D-alanine carboxypeptidase / D-alanyl-D-alanine-endopeptidase (Penicillin-binding protein 4)</fullName>
    </submittedName>
</protein>
<dbReference type="InterPro" id="IPR000667">
    <property type="entry name" value="Peptidase_S13"/>
</dbReference>
<dbReference type="PANTHER" id="PTHR30023:SF0">
    <property type="entry name" value="PENICILLIN-SENSITIVE CARBOXYPEPTIDASE A"/>
    <property type="match status" value="1"/>
</dbReference>
<gene>
    <name evidence="3" type="ORF">SAMN04488541_100624</name>
</gene>
<reference evidence="4" key="1">
    <citation type="submission" date="2016-10" db="EMBL/GenBank/DDBJ databases">
        <authorList>
            <person name="Varghese N."/>
            <person name="Submissions S."/>
        </authorList>
    </citation>
    <scope>NUCLEOTIDE SEQUENCE [LARGE SCALE GENOMIC DNA]</scope>
    <source>
        <strain>GEY</strain>
        <strain evidence="4">DSM 9560</strain>
    </source>
</reference>
<evidence type="ECO:0000313" key="3">
    <source>
        <dbReference type="EMBL" id="SFE74469.1"/>
    </source>
</evidence>
<dbReference type="GO" id="GO:0004185">
    <property type="term" value="F:serine-type carboxypeptidase activity"/>
    <property type="evidence" value="ECO:0007669"/>
    <property type="project" value="InterPro"/>
</dbReference>
<keyword evidence="2" id="KW-0378">Hydrolase</keyword>
<dbReference type="GO" id="GO:0000270">
    <property type="term" value="P:peptidoglycan metabolic process"/>
    <property type="evidence" value="ECO:0007669"/>
    <property type="project" value="TreeGrafter"/>
</dbReference>
<sequence length="445" mass="51091">MRNLLLFIITFIIFTSCKTTSYIASNKKFSAYIQKNPAQAKTLIGVAVYDMDKGKYLLAYNYDKYFTPASTTKLFTFYAGLKILGNTPNQQVPALQYIQRTDSLIIFGTGDPTFLHPDFAHDAVFDFLKNSKEKIYFSDTHWKEVHFGEGWSWDDYNEDYSPERSVLPIYGNLVTFTAQSEKNLNTQPKYFERFTKEDKNLGEGLFVQRKLRENDFTYTLQKVQKTQYQEVPFITSSMLTAQLLSDTLKKEVKLIQYPYQKSAVKVLKGFQADSLYRRMLQPSDNFLAEQILLMCSSQIGEGVISTQNAIDFMLKNHLADLSDKPKWVDGSGLSRMNLFSPRSQVELLLKIYKEVAVSKSEEARLFSMLAIGGKAGTLRNLFKNYPPFVFAKTGSLSNNSCLSGYLITRSGRRLCFAFMNNHFMQATSTIRAEMEKILTNFYLNY</sequence>
<dbReference type="EMBL" id="FONY01000006">
    <property type="protein sequence ID" value="SFE74469.1"/>
    <property type="molecule type" value="Genomic_DNA"/>
</dbReference>
<dbReference type="AlphaFoldDB" id="A0A1I2D1U3"/>
<accession>A0A1I2D1U3</accession>
<dbReference type="RefSeq" id="WP_091540860.1">
    <property type="nucleotide sequence ID" value="NZ_FONY01000006.1"/>
</dbReference>
<dbReference type="Proteomes" id="UP000199513">
    <property type="component" value="Unassembled WGS sequence"/>
</dbReference>
<dbReference type="PROSITE" id="PS51257">
    <property type="entry name" value="PROKAR_LIPOPROTEIN"/>
    <property type="match status" value="1"/>
</dbReference>
<evidence type="ECO:0000256" key="1">
    <source>
        <dbReference type="ARBA" id="ARBA00006096"/>
    </source>
</evidence>